<evidence type="ECO:0000313" key="6">
    <source>
        <dbReference type="Proteomes" id="UP001565471"/>
    </source>
</evidence>
<feature type="region of interest" description="Disordered" evidence="1">
    <location>
        <begin position="247"/>
        <end position="273"/>
    </location>
</feature>
<comment type="caution">
    <text evidence="3">The sequence shown here is derived from an EMBL/GenBank/DDBJ whole genome shotgun (WGS) entry which is preliminary data.</text>
</comment>
<proteinExistence type="predicted"/>
<gene>
    <name evidence="4" type="ORF">ABIF29_001197</name>
    <name evidence="3" type="ORF">JOH49_000364</name>
</gene>
<evidence type="ECO:0000313" key="4">
    <source>
        <dbReference type="EMBL" id="MEY9314398.1"/>
    </source>
</evidence>
<feature type="transmembrane region" description="Helical" evidence="2">
    <location>
        <begin position="27"/>
        <end position="47"/>
    </location>
</feature>
<keyword evidence="6" id="KW-1185">Reference proteome</keyword>
<dbReference type="EMBL" id="JAFICZ010000001">
    <property type="protein sequence ID" value="MBP1290611.1"/>
    <property type="molecule type" value="Genomic_DNA"/>
</dbReference>
<protein>
    <submittedName>
        <fullName evidence="3">Uncharacterized protein</fullName>
    </submittedName>
</protein>
<reference evidence="3" key="1">
    <citation type="submission" date="2021-02" db="EMBL/GenBank/DDBJ databases">
        <title>Genomic Encyclopedia of Type Strains, Phase IV (KMG-V): Genome sequencing to study the core and pangenomes of soil and plant-associated prokaryotes.</title>
        <authorList>
            <person name="Whitman W."/>
        </authorList>
    </citation>
    <scope>NUCLEOTIDE SEQUENCE</scope>
    <source>
        <strain evidence="3">USDA 406</strain>
    </source>
</reference>
<dbReference type="RefSeq" id="WP_125459157.1">
    <property type="nucleotide sequence ID" value="NZ_CP126004.1"/>
</dbReference>
<dbReference type="Proteomes" id="UP001565471">
    <property type="component" value="Unassembled WGS sequence"/>
</dbReference>
<reference evidence="4 6" key="2">
    <citation type="submission" date="2024-07" db="EMBL/GenBank/DDBJ databases">
        <title>Genomic Encyclopedia of Type Strains, Phase V (KMG-V): Genome sequencing to study the core and pangenomes of soil and plant-associated prokaryotes.</title>
        <authorList>
            <person name="Whitman W."/>
        </authorList>
    </citation>
    <scope>NUCLEOTIDE SEQUENCE [LARGE SCALE GENOMIC DNA]</scope>
    <source>
        <strain evidence="4 6">USDA 415</strain>
    </source>
</reference>
<dbReference type="EMBL" id="JBGBZA010000002">
    <property type="protein sequence ID" value="MEY9314398.1"/>
    <property type="molecule type" value="Genomic_DNA"/>
</dbReference>
<dbReference type="Proteomes" id="UP000673383">
    <property type="component" value="Unassembled WGS sequence"/>
</dbReference>
<evidence type="ECO:0000313" key="5">
    <source>
        <dbReference type="Proteomes" id="UP000673383"/>
    </source>
</evidence>
<accession>A0A4Q4K9J4</accession>
<evidence type="ECO:0000313" key="3">
    <source>
        <dbReference type="EMBL" id="MBP1290611.1"/>
    </source>
</evidence>
<feature type="compositionally biased region" description="Basic and acidic residues" evidence="1">
    <location>
        <begin position="247"/>
        <end position="256"/>
    </location>
</feature>
<keyword evidence="2" id="KW-1133">Transmembrane helix</keyword>
<keyword evidence="2" id="KW-0812">Transmembrane</keyword>
<name>A0A4Q4K9J4_BRAEL</name>
<evidence type="ECO:0000256" key="1">
    <source>
        <dbReference type="SAM" id="MobiDB-lite"/>
    </source>
</evidence>
<dbReference type="AlphaFoldDB" id="A0A4Q4K9J4"/>
<feature type="transmembrane region" description="Helical" evidence="2">
    <location>
        <begin position="219"/>
        <end position="239"/>
    </location>
</feature>
<evidence type="ECO:0000256" key="2">
    <source>
        <dbReference type="SAM" id="Phobius"/>
    </source>
</evidence>
<organism evidence="3 5">
    <name type="scientific">Bradyrhizobium elkanii</name>
    <dbReference type="NCBI Taxonomy" id="29448"/>
    <lineage>
        <taxon>Bacteria</taxon>
        <taxon>Pseudomonadati</taxon>
        <taxon>Pseudomonadota</taxon>
        <taxon>Alphaproteobacteria</taxon>
        <taxon>Hyphomicrobiales</taxon>
        <taxon>Nitrobacteraceae</taxon>
        <taxon>Bradyrhizobium</taxon>
    </lineage>
</organism>
<keyword evidence="2" id="KW-0472">Membrane</keyword>
<sequence>MTNSDEALPSDPRENAVVWARIRNWRFAFLACGVAGIGLSLALTAALTVTRSAYLTDGIQIWDATLGPLSGHGGSPEKAYKLTVNHPAQLYLGDDLPISVSLSDVASTYQHDPNARVHIAIDGPSLKIVPADGIDLTLKDGSSTTFLVTASAVGNKSVRIVDQFWITDAPTVREKPLPSSKAGELFPRKPDAEDARIINLVVLDRPVFMAFSRNVTSDLQVIASIIGIPGLLVFLLSGWRERRKAAAEKRKDDAAHRVIKAPADLQKPRKIER</sequence>